<evidence type="ECO:0000313" key="1">
    <source>
        <dbReference type="EMBL" id="HFK20577.1"/>
    </source>
</evidence>
<comment type="caution">
    <text evidence="1">The sequence shown here is derived from an EMBL/GenBank/DDBJ whole genome shotgun (WGS) entry which is preliminary data.</text>
</comment>
<dbReference type="AlphaFoldDB" id="A0A7C3J4C3"/>
<protein>
    <submittedName>
        <fullName evidence="1">Uncharacterized protein</fullName>
    </submittedName>
</protein>
<proteinExistence type="predicted"/>
<sequence>MPKRRGPMLIIYLEVSMIALGFLFATCITDPSGKVRADLAHLGKIDLYVIEASGSVSEVFERNFERPTYEIDPGMPFIGIRAAVNKTLSQVEAGEPPDSLAVGLKVQMAEGRSCWLILHTSETEKVNYKYSPVLGDVFECGVRKEISFHSLGGEASAEFKDQDFFPALQEASNRMRVNLDVNKVRVIGVYPFSRTILDNEGGIAIAVRVHSFFPLSSYDLSTVTLGGRELFVENGIARLEMRPGIYEVEAFAHGRAIFFPSSISTKMTINISSSEGLEVEHFIR</sequence>
<organism evidence="1">
    <name type="scientific">Candidatus Methanomethylicus mesodigestus</name>
    <dbReference type="NCBI Taxonomy" id="1867258"/>
    <lineage>
        <taxon>Archaea</taxon>
        <taxon>Thermoproteota</taxon>
        <taxon>Methanosuratincolia</taxon>
        <taxon>Candidatus Methanomethylicales</taxon>
        <taxon>Candidatus Methanomethylicaceae</taxon>
        <taxon>Candidatus Methanomethylicus</taxon>
    </lineage>
</organism>
<accession>A0A7C3J4C3</accession>
<gene>
    <name evidence="1" type="ORF">ENS19_04760</name>
</gene>
<name>A0A7C3J4C3_9CREN</name>
<dbReference type="EMBL" id="DSTX01000007">
    <property type="protein sequence ID" value="HFK20577.1"/>
    <property type="molecule type" value="Genomic_DNA"/>
</dbReference>
<reference evidence="1" key="1">
    <citation type="journal article" date="2020" name="mSystems">
        <title>Genome- and Community-Level Interaction Insights into Carbon Utilization and Element Cycling Functions of Hydrothermarchaeota in Hydrothermal Sediment.</title>
        <authorList>
            <person name="Zhou Z."/>
            <person name="Liu Y."/>
            <person name="Xu W."/>
            <person name="Pan J."/>
            <person name="Luo Z.H."/>
            <person name="Li M."/>
        </authorList>
    </citation>
    <scope>NUCLEOTIDE SEQUENCE [LARGE SCALE GENOMIC DNA]</scope>
    <source>
        <strain evidence="1">SpSt-468</strain>
    </source>
</reference>